<accession>B4LI61</accession>
<dbReference type="PANTHER" id="PTHR20898">
    <property type="entry name" value="DAEDALUS ON 3-RELATED-RELATED"/>
    <property type="match status" value="1"/>
</dbReference>
<keyword evidence="3" id="KW-1185">Reference proteome</keyword>
<organism evidence="2 3">
    <name type="scientific">Drosophila virilis</name>
    <name type="common">Fruit fly</name>
    <dbReference type="NCBI Taxonomy" id="7244"/>
    <lineage>
        <taxon>Eukaryota</taxon>
        <taxon>Metazoa</taxon>
        <taxon>Ecdysozoa</taxon>
        <taxon>Arthropoda</taxon>
        <taxon>Hexapoda</taxon>
        <taxon>Insecta</taxon>
        <taxon>Pterygota</taxon>
        <taxon>Neoptera</taxon>
        <taxon>Endopterygota</taxon>
        <taxon>Diptera</taxon>
        <taxon>Brachycera</taxon>
        <taxon>Muscomorpha</taxon>
        <taxon>Ephydroidea</taxon>
        <taxon>Drosophilidae</taxon>
        <taxon>Drosophila</taxon>
    </lineage>
</organism>
<evidence type="ECO:0000256" key="1">
    <source>
        <dbReference type="SAM" id="SignalP"/>
    </source>
</evidence>
<keyword evidence="1" id="KW-0732">Signal</keyword>
<protein>
    <recommendedName>
        <fullName evidence="4">MD-2-related lipid-recognition domain-containing protein</fullName>
    </recommendedName>
</protein>
<dbReference type="EMBL" id="CH940647">
    <property type="protein sequence ID" value="EDW69628.2"/>
    <property type="molecule type" value="Genomic_DNA"/>
</dbReference>
<dbReference type="InterPro" id="IPR010512">
    <property type="entry name" value="DUF1091"/>
</dbReference>
<evidence type="ECO:0008006" key="4">
    <source>
        <dbReference type="Google" id="ProtNLM"/>
    </source>
</evidence>
<dbReference type="InParanoid" id="B4LI61"/>
<dbReference type="Proteomes" id="UP000008792">
    <property type="component" value="Unassembled WGS sequence"/>
</dbReference>
<proteinExistence type="predicted"/>
<feature type="signal peptide" evidence="1">
    <location>
        <begin position="1"/>
        <end position="16"/>
    </location>
</feature>
<gene>
    <name evidence="2" type="primary">Dvir\GJ12014</name>
    <name evidence="2" type="ORF">Dvir_GJ12014</name>
</gene>
<dbReference type="AlphaFoldDB" id="B4LI61"/>
<dbReference type="SMART" id="SM00697">
    <property type="entry name" value="DM8"/>
    <property type="match status" value="1"/>
</dbReference>
<feature type="chain" id="PRO_5006457205" description="MD-2-related lipid-recognition domain-containing protein" evidence="1">
    <location>
        <begin position="17"/>
        <end position="167"/>
    </location>
</feature>
<dbReference type="eggNOG" id="ENOG502T8EN">
    <property type="taxonomic scope" value="Eukaryota"/>
</dbReference>
<dbReference type="OrthoDB" id="7727171at2759"/>
<sequence length="167" mass="19231">MWVTFTLLFLATEGLAASVTRFTNIECKMLVPAYATYQQCDLKILGRGVVGLNVHAKLNQGPFNNAKVNLSFWRKYSGYRPYIFNTTFDFCKFMEKTSRKLSFEKIFLDALIENSNINHTCPYKDALIVNNLVFKSEFVRFLPLPTGQYKIQLMAATNKEWKTVVSL</sequence>
<reference evidence="2 3" key="1">
    <citation type="journal article" date="2007" name="Nature">
        <title>Evolution of genes and genomes on the Drosophila phylogeny.</title>
        <authorList>
            <consortium name="Drosophila 12 Genomes Consortium"/>
            <person name="Clark A.G."/>
            <person name="Eisen M.B."/>
            <person name="Smith D.R."/>
            <person name="Bergman C.M."/>
            <person name="Oliver B."/>
            <person name="Markow T.A."/>
            <person name="Kaufman T.C."/>
            <person name="Kellis M."/>
            <person name="Gelbart W."/>
            <person name="Iyer V.N."/>
            <person name="Pollard D.A."/>
            <person name="Sackton T.B."/>
            <person name="Larracuente A.M."/>
            <person name="Singh N.D."/>
            <person name="Abad J.P."/>
            <person name="Abt D.N."/>
            <person name="Adryan B."/>
            <person name="Aguade M."/>
            <person name="Akashi H."/>
            <person name="Anderson W.W."/>
            <person name="Aquadro C.F."/>
            <person name="Ardell D.H."/>
            <person name="Arguello R."/>
            <person name="Artieri C.G."/>
            <person name="Barbash D.A."/>
            <person name="Barker D."/>
            <person name="Barsanti P."/>
            <person name="Batterham P."/>
            <person name="Batzoglou S."/>
            <person name="Begun D."/>
            <person name="Bhutkar A."/>
            <person name="Blanco E."/>
            <person name="Bosak S.A."/>
            <person name="Bradley R.K."/>
            <person name="Brand A.D."/>
            <person name="Brent M.R."/>
            <person name="Brooks A.N."/>
            <person name="Brown R.H."/>
            <person name="Butlin R.K."/>
            <person name="Caggese C."/>
            <person name="Calvi B.R."/>
            <person name="Bernardo de Carvalho A."/>
            <person name="Caspi A."/>
            <person name="Castrezana S."/>
            <person name="Celniker S.E."/>
            <person name="Chang J.L."/>
            <person name="Chapple C."/>
            <person name="Chatterji S."/>
            <person name="Chinwalla A."/>
            <person name="Civetta A."/>
            <person name="Clifton S.W."/>
            <person name="Comeron J.M."/>
            <person name="Costello J.C."/>
            <person name="Coyne J.A."/>
            <person name="Daub J."/>
            <person name="David R.G."/>
            <person name="Delcher A.L."/>
            <person name="Delehaunty K."/>
            <person name="Do C.B."/>
            <person name="Ebling H."/>
            <person name="Edwards K."/>
            <person name="Eickbush T."/>
            <person name="Evans J.D."/>
            <person name="Filipski A."/>
            <person name="Findeiss S."/>
            <person name="Freyhult E."/>
            <person name="Fulton L."/>
            <person name="Fulton R."/>
            <person name="Garcia A.C."/>
            <person name="Gardiner A."/>
            <person name="Garfield D.A."/>
            <person name="Garvin B.E."/>
            <person name="Gibson G."/>
            <person name="Gilbert D."/>
            <person name="Gnerre S."/>
            <person name="Godfrey J."/>
            <person name="Good R."/>
            <person name="Gotea V."/>
            <person name="Gravely B."/>
            <person name="Greenberg A.J."/>
            <person name="Griffiths-Jones S."/>
            <person name="Gross S."/>
            <person name="Guigo R."/>
            <person name="Gustafson E.A."/>
            <person name="Haerty W."/>
            <person name="Hahn M.W."/>
            <person name="Halligan D.L."/>
            <person name="Halpern A.L."/>
            <person name="Halter G.M."/>
            <person name="Han M.V."/>
            <person name="Heger A."/>
            <person name="Hillier L."/>
            <person name="Hinrichs A.S."/>
            <person name="Holmes I."/>
            <person name="Hoskins R.A."/>
            <person name="Hubisz M.J."/>
            <person name="Hultmark D."/>
            <person name="Huntley M.A."/>
            <person name="Jaffe D.B."/>
            <person name="Jagadeeshan S."/>
            <person name="Jeck W.R."/>
            <person name="Johnson J."/>
            <person name="Jones C.D."/>
            <person name="Jordan W.C."/>
            <person name="Karpen G.H."/>
            <person name="Kataoka E."/>
            <person name="Keightley P.D."/>
            <person name="Kheradpour P."/>
            <person name="Kirkness E.F."/>
            <person name="Koerich L.B."/>
            <person name="Kristiansen K."/>
            <person name="Kudrna D."/>
            <person name="Kulathinal R.J."/>
            <person name="Kumar S."/>
            <person name="Kwok R."/>
            <person name="Lander E."/>
            <person name="Langley C.H."/>
            <person name="Lapoint R."/>
            <person name="Lazzaro B.P."/>
            <person name="Lee S.J."/>
            <person name="Levesque L."/>
            <person name="Li R."/>
            <person name="Lin C.F."/>
            <person name="Lin M.F."/>
            <person name="Lindblad-Toh K."/>
            <person name="Llopart A."/>
            <person name="Long M."/>
            <person name="Low L."/>
            <person name="Lozovsky E."/>
            <person name="Lu J."/>
            <person name="Luo M."/>
            <person name="Machado C.A."/>
            <person name="Makalowski W."/>
            <person name="Marzo M."/>
            <person name="Matsuda M."/>
            <person name="Matzkin L."/>
            <person name="McAllister B."/>
            <person name="McBride C.S."/>
            <person name="McKernan B."/>
            <person name="McKernan K."/>
            <person name="Mendez-Lago M."/>
            <person name="Minx P."/>
            <person name="Mollenhauer M.U."/>
            <person name="Montooth K."/>
            <person name="Mount S.M."/>
            <person name="Mu X."/>
            <person name="Myers E."/>
            <person name="Negre B."/>
            <person name="Newfeld S."/>
            <person name="Nielsen R."/>
            <person name="Noor M.A."/>
            <person name="O'Grady P."/>
            <person name="Pachter L."/>
            <person name="Papaceit M."/>
            <person name="Parisi M.J."/>
            <person name="Parisi M."/>
            <person name="Parts L."/>
            <person name="Pedersen J.S."/>
            <person name="Pesole G."/>
            <person name="Phillippy A.M."/>
            <person name="Ponting C.P."/>
            <person name="Pop M."/>
            <person name="Porcelli D."/>
            <person name="Powell J.R."/>
            <person name="Prohaska S."/>
            <person name="Pruitt K."/>
            <person name="Puig M."/>
            <person name="Quesneville H."/>
            <person name="Ram K.R."/>
            <person name="Rand D."/>
            <person name="Rasmussen M.D."/>
            <person name="Reed L.K."/>
            <person name="Reenan R."/>
            <person name="Reily A."/>
            <person name="Remington K.A."/>
            <person name="Rieger T.T."/>
            <person name="Ritchie M.G."/>
            <person name="Robin C."/>
            <person name="Rogers Y.H."/>
            <person name="Rohde C."/>
            <person name="Rozas J."/>
            <person name="Rubenfield M.J."/>
            <person name="Ruiz A."/>
            <person name="Russo S."/>
            <person name="Salzberg S.L."/>
            <person name="Sanchez-Gracia A."/>
            <person name="Saranga D.J."/>
            <person name="Sato H."/>
            <person name="Schaeffer S.W."/>
            <person name="Schatz M.C."/>
            <person name="Schlenke T."/>
            <person name="Schwartz R."/>
            <person name="Segarra C."/>
            <person name="Singh R.S."/>
            <person name="Sirot L."/>
            <person name="Sirota M."/>
            <person name="Sisneros N.B."/>
            <person name="Smith C.D."/>
            <person name="Smith T.F."/>
            <person name="Spieth J."/>
            <person name="Stage D.E."/>
            <person name="Stark A."/>
            <person name="Stephan W."/>
            <person name="Strausberg R.L."/>
            <person name="Strempel S."/>
            <person name="Sturgill D."/>
            <person name="Sutton G."/>
            <person name="Sutton G.G."/>
            <person name="Tao W."/>
            <person name="Teichmann S."/>
            <person name="Tobari Y.N."/>
            <person name="Tomimura Y."/>
            <person name="Tsolas J.M."/>
            <person name="Valente V.L."/>
            <person name="Venter E."/>
            <person name="Venter J.C."/>
            <person name="Vicario S."/>
            <person name="Vieira F.G."/>
            <person name="Vilella A.J."/>
            <person name="Villasante A."/>
            <person name="Walenz B."/>
            <person name="Wang J."/>
            <person name="Wasserman M."/>
            <person name="Watts T."/>
            <person name="Wilson D."/>
            <person name="Wilson R.K."/>
            <person name="Wing R.A."/>
            <person name="Wolfner M.F."/>
            <person name="Wong A."/>
            <person name="Wong G.K."/>
            <person name="Wu C.I."/>
            <person name="Wu G."/>
            <person name="Yamamoto D."/>
            <person name="Yang H.P."/>
            <person name="Yang S.P."/>
            <person name="Yorke J.A."/>
            <person name="Yoshida K."/>
            <person name="Zdobnov E."/>
            <person name="Zhang P."/>
            <person name="Zhang Y."/>
            <person name="Zimin A.V."/>
            <person name="Baldwin J."/>
            <person name="Abdouelleil A."/>
            <person name="Abdulkadir J."/>
            <person name="Abebe A."/>
            <person name="Abera B."/>
            <person name="Abreu J."/>
            <person name="Acer S.C."/>
            <person name="Aftuck L."/>
            <person name="Alexander A."/>
            <person name="An P."/>
            <person name="Anderson E."/>
            <person name="Anderson S."/>
            <person name="Arachi H."/>
            <person name="Azer M."/>
            <person name="Bachantsang P."/>
            <person name="Barry A."/>
            <person name="Bayul T."/>
            <person name="Berlin A."/>
            <person name="Bessette D."/>
            <person name="Bloom T."/>
            <person name="Blye J."/>
            <person name="Boguslavskiy L."/>
            <person name="Bonnet C."/>
            <person name="Boukhgalter B."/>
            <person name="Bourzgui I."/>
            <person name="Brown A."/>
            <person name="Cahill P."/>
            <person name="Channer S."/>
            <person name="Cheshatsang Y."/>
            <person name="Chuda L."/>
            <person name="Citroen M."/>
            <person name="Collymore A."/>
            <person name="Cooke P."/>
            <person name="Costello M."/>
            <person name="D'Aco K."/>
            <person name="Daza R."/>
            <person name="De Haan G."/>
            <person name="DeGray S."/>
            <person name="DeMaso C."/>
            <person name="Dhargay N."/>
            <person name="Dooley K."/>
            <person name="Dooley E."/>
            <person name="Doricent M."/>
            <person name="Dorje P."/>
            <person name="Dorjee K."/>
            <person name="Dupes A."/>
            <person name="Elong R."/>
            <person name="Falk J."/>
            <person name="Farina A."/>
            <person name="Faro S."/>
            <person name="Ferguson D."/>
            <person name="Fisher S."/>
            <person name="Foley C.D."/>
            <person name="Franke A."/>
            <person name="Friedrich D."/>
            <person name="Gadbois L."/>
            <person name="Gearin G."/>
            <person name="Gearin C.R."/>
            <person name="Giannoukos G."/>
            <person name="Goode T."/>
            <person name="Graham J."/>
            <person name="Grandbois E."/>
            <person name="Grewal S."/>
            <person name="Gyaltsen K."/>
            <person name="Hafez N."/>
            <person name="Hagos B."/>
            <person name="Hall J."/>
            <person name="Henson C."/>
            <person name="Hollinger A."/>
            <person name="Honan T."/>
            <person name="Huard M.D."/>
            <person name="Hughes L."/>
            <person name="Hurhula B."/>
            <person name="Husby M.E."/>
            <person name="Kamat A."/>
            <person name="Kanga B."/>
            <person name="Kashin S."/>
            <person name="Khazanovich D."/>
            <person name="Kisner P."/>
            <person name="Lance K."/>
            <person name="Lara M."/>
            <person name="Lee W."/>
            <person name="Lennon N."/>
            <person name="Letendre F."/>
            <person name="LeVine R."/>
            <person name="Lipovsky A."/>
            <person name="Liu X."/>
            <person name="Liu J."/>
            <person name="Liu S."/>
            <person name="Lokyitsang T."/>
            <person name="Lokyitsang Y."/>
            <person name="Lubonja R."/>
            <person name="Lui A."/>
            <person name="MacDonald P."/>
            <person name="Magnisalis V."/>
            <person name="Maru K."/>
            <person name="Matthews C."/>
            <person name="McCusker W."/>
            <person name="McDonough S."/>
            <person name="Mehta T."/>
            <person name="Meldrim J."/>
            <person name="Meneus L."/>
            <person name="Mihai O."/>
            <person name="Mihalev A."/>
            <person name="Mihova T."/>
            <person name="Mittelman R."/>
            <person name="Mlenga V."/>
            <person name="Montmayeur A."/>
            <person name="Mulrain L."/>
            <person name="Navidi A."/>
            <person name="Naylor J."/>
            <person name="Negash T."/>
            <person name="Nguyen T."/>
            <person name="Nguyen N."/>
            <person name="Nicol R."/>
            <person name="Norbu C."/>
            <person name="Norbu N."/>
            <person name="Novod N."/>
            <person name="O'Neill B."/>
            <person name="Osman S."/>
            <person name="Markiewicz E."/>
            <person name="Oyono O.L."/>
            <person name="Patti C."/>
            <person name="Phunkhang P."/>
            <person name="Pierre F."/>
            <person name="Priest M."/>
            <person name="Raghuraman S."/>
            <person name="Rege F."/>
            <person name="Reyes R."/>
            <person name="Rise C."/>
            <person name="Rogov P."/>
            <person name="Ross K."/>
            <person name="Ryan E."/>
            <person name="Settipalli S."/>
            <person name="Shea T."/>
            <person name="Sherpa N."/>
            <person name="Shi L."/>
            <person name="Shih D."/>
            <person name="Sparrow T."/>
            <person name="Spaulding J."/>
            <person name="Stalker J."/>
            <person name="Stange-Thomann N."/>
            <person name="Stavropoulos S."/>
            <person name="Stone C."/>
            <person name="Strader C."/>
            <person name="Tesfaye S."/>
            <person name="Thomson T."/>
            <person name="Thoulutsang Y."/>
            <person name="Thoulutsang D."/>
            <person name="Topham K."/>
            <person name="Topping I."/>
            <person name="Tsamla T."/>
            <person name="Vassiliev H."/>
            <person name="Vo A."/>
            <person name="Wangchuk T."/>
            <person name="Wangdi T."/>
            <person name="Weiand M."/>
            <person name="Wilkinson J."/>
            <person name="Wilson A."/>
            <person name="Yadav S."/>
            <person name="Young G."/>
            <person name="Yu Q."/>
            <person name="Zembek L."/>
            <person name="Zhong D."/>
            <person name="Zimmer A."/>
            <person name="Zwirko Z."/>
            <person name="Jaffe D.B."/>
            <person name="Alvarez P."/>
            <person name="Brockman W."/>
            <person name="Butler J."/>
            <person name="Chin C."/>
            <person name="Gnerre S."/>
            <person name="Grabherr M."/>
            <person name="Kleber M."/>
            <person name="Mauceli E."/>
            <person name="MacCallum I."/>
        </authorList>
    </citation>
    <scope>NUCLEOTIDE SEQUENCE [LARGE SCALE GENOMIC DNA]</scope>
    <source>
        <strain evidence="3">Tucson 15010-1051.87</strain>
    </source>
</reference>
<evidence type="ECO:0000313" key="2">
    <source>
        <dbReference type="EMBL" id="EDW69628.2"/>
    </source>
</evidence>
<evidence type="ECO:0000313" key="3">
    <source>
        <dbReference type="Proteomes" id="UP000008792"/>
    </source>
</evidence>
<dbReference type="HOGENOM" id="CLU_116900_0_0_1"/>
<name>B4LI61_DROVI</name>
<dbReference type="Pfam" id="PF06477">
    <property type="entry name" value="DUF1091"/>
    <property type="match status" value="1"/>
</dbReference>
<dbReference type="PANTHER" id="PTHR20898:SF0">
    <property type="entry name" value="DAEDALUS ON 3-RELATED"/>
    <property type="match status" value="1"/>
</dbReference>